<feature type="region of interest" description="Disordered" evidence="1">
    <location>
        <begin position="19"/>
        <end position="46"/>
    </location>
</feature>
<sequence>MLTISSAFLTPSFLPQRSTSIDKPLTTRQTSSTLGAGDRGLSTKKTYNRPDLADEFILYGTGEEESWSILKEVMESAGIVWREEIVGEGEKPKWLLEFYDGETPCLRHGSEAYCGKAAEQYIDFFFTPN</sequence>
<evidence type="ECO:0000313" key="3">
    <source>
        <dbReference type="Proteomes" id="UP001165122"/>
    </source>
</evidence>
<dbReference type="Proteomes" id="UP001165122">
    <property type="component" value="Unassembled WGS sequence"/>
</dbReference>
<evidence type="ECO:0000256" key="1">
    <source>
        <dbReference type="SAM" id="MobiDB-lite"/>
    </source>
</evidence>
<evidence type="ECO:0000313" key="2">
    <source>
        <dbReference type="EMBL" id="GMI04832.1"/>
    </source>
</evidence>
<accession>A0A9W7C7S2</accession>
<comment type="caution">
    <text evidence="2">The sequence shown here is derived from an EMBL/GenBank/DDBJ whole genome shotgun (WGS) entry which is preliminary data.</text>
</comment>
<dbReference type="OrthoDB" id="1935530at2759"/>
<feature type="compositionally biased region" description="Polar residues" evidence="1">
    <location>
        <begin position="19"/>
        <end position="34"/>
    </location>
</feature>
<organism evidence="2 3">
    <name type="scientific">Triparma laevis f. longispina</name>
    <dbReference type="NCBI Taxonomy" id="1714387"/>
    <lineage>
        <taxon>Eukaryota</taxon>
        <taxon>Sar</taxon>
        <taxon>Stramenopiles</taxon>
        <taxon>Ochrophyta</taxon>
        <taxon>Bolidophyceae</taxon>
        <taxon>Parmales</taxon>
        <taxon>Triparmaceae</taxon>
        <taxon>Triparma</taxon>
    </lineage>
</organism>
<reference evidence="3" key="1">
    <citation type="journal article" date="2023" name="Commun. Biol.">
        <title>Genome analysis of Parmales, the sister group of diatoms, reveals the evolutionary specialization of diatoms from phago-mixotrophs to photoautotrophs.</title>
        <authorList>
            <person name="Ban H."/>
            <person name="Sato S."/>
            <person name="Yoshikawa S."/>
            <person name="Yamada K."/>
            <person name="Nakamura Y."/>
            <person name="Ichinomiya M."/>
            <person name="Sato N."/>
            <person name="Blanc-Mathieu R."/>
            <person name="Endo H."/>
            <person name="Kuwata A."/>
            <person name="Ogata H."/>
        </authorList>
    </citation>
    <scope>NUCLEOTIDE SEQUENCE [LARGE SCALE GENOMIC DNA]</scope>
    <source>
        <strain evidence="3">NIES 3700</strain>
    </source>
</reference>
<keyword evidence="3" id="KW-1185">Reference proteome</keyword>
<gene>
    <name evidence="2" type="ORF">TrLO_g15107</name>
</gene>
<dbReference type="EMBL" id="BRXW01000079">
    <property type="protein sequence ID" value="GMI04832.1"/>
    <property type="molecule type" value="Genomic_DNA"/>
</dbReference>
<name>A0A9W7C7S2_9STRA</name>
<proteinExistence type="predicted"/>
<dbReference type="AlphaFoldDB" id="A0A9W7C7S2"/>
<protein>
    <submittedName>
        <fullName evidence="2">Uncharacterized protein</fullName>
    </submittedName>
</protein>